<evidence type="ECO:0000313" key="1">
    <source>
        <dbReference type="EMBL" id="RGJ06082.1"/>
    </source>
</evidence>
<comment type="caution">
    <text evidence="1">The sequence shown here is derived from an EMBL/GenBank/DDBJ whole genome shotgun (WGS) entry which is preliminary data.</text>
</comment>
<sequence>MNIIFTMCFTGSTLFLLYLLAIKVFKNNLSNRWKYVILKFVLLFFLTPLGFFKLLLPKLEKLSEFQLSGDLPIMVSTPDGIYPNFTYQTNKTVVIIWIVTAIIIFIWQQLKYFHLKKLVKQSMTDIVDLNILSFIDYCRHNMGIKRKVQVFYSNYLGPFTTGFFSPVIVLPTGLPFEKQKLIIKHEMVHIHRCDTLFLFLRHLVACFYWFNPLAYLFEAQVEKIVEASCDESVIRDMSQKERKAYALLIIDMAAYDVQYRRTYASSFSNSTTSLKERMDIIMTPPKTKKFSRKLSVILTSCMVLCSSFTSFAYQPSTELDMLGTFSTNPLSNINSSDTVVFQSGDFQPENQYGPILYNNQFTDINGNIYNIDSDRSSYATCEHNYIDGTLSRHTKKSDGSCITKFYDSQRCTNCGQLIVGELINTETYTKCPH</sequence>
<dbReference type="RefSeq" id="WP_118033135.1">
    <property type="nucleotide sequence ID" value="NZ_CABJBJ010000011.1"/>
</dbReference>
<dbReference type="Pfam" id="PF05569">
    <property type="entry name" value="Peptidase_M56"/>
    <property type="match status" value="1"/>
</dbReference>
<dbReference type="PANTHER" id="PTHR34978:SF3">
    <property type="entry name" value="SLR0241 PROTEIN"/>
    <property type="match status" value="1"/>
</dbReference>
<accession>A0A374PAA2</accession>
<name>A0A374PAA2_9FIRM</name>
<dbReference type="Proteomes" id="UP000263014">
    <property type="component" value="Unassembled WGS sequence"/>
</dbReference>
<dbReference type="PANTHER" id="PTHR34978">
    <property type="entry name" value="POSSIBLE SENSOR-TRANSDUCER PROTEIN BLAR"/>
    <property type="match status" value="1"/>
</dbReference>
<dbReference type="AlphaFoldDB" id="A0A374PAA2"/>
<dbReference type="InterPro" id="IPR008756">
    <property type="entry name" value="Peptidase_M56"/>
</dbReference>
<dbReference type="EMBL" id="QSON01000003">
    <property type="protein sequence ID" value="RGJ06082.1"/>
    <property type="molecule type" value="Genomic_DNA"/>
</dbReference>
<protein>
    <submittedName>
        <fullName evidence="1">Peptidase M56</fullName>
    </submittedName>
</protein>
<evidence type="ECO:0000313" key="2">
    <source>
        <dbReference type="Proteomes" id="UP000263014"/>
    </source>
</evidence>
<dbReference type="InterPro" id="IPR052173">
    <property type="entry name" value="Beta-lactam_resp_regulator"/>
</dbReference>
<dbReference type="CDD" id="cd07341">
    <property type="entry name" value="M56_BlaR1_MecR1_like"/>
    <property type="match status" value="1"/>
</dbReference>
<gene>
    <name evidence="1" type="ORF">DXD79_08775</name>
</gene>
<dbReference type="GeneID" id="93150333"/>
<reference evidence="1 2" key="1">
    <citation type="submission" date="2018-08" db="EMBL/GenBank/DDBJ databases">
        <title>A genome reference for cultivated species of the human gut microbiota.</title>
        <authorList>
            <person name="Zou Y."/>
            <person name="Xue W."/>
            <person name="Luo G."/>
        </authorList>
    </citation>
    <scope>NUCLEOTIDE SEQUENCE [LARGE SCALE GENOMIC DNA]</scope>
    <source>
        <strain evidence="1 2">TM09-12</strain>
    </source>
</reference>
<proteinExistence type="predicted"/>
<organism evidence="1 2">
    <name type="scientific">Hungatella hathewayi</name>
    <dbReference type="NCBI Taxonomy" id="154046"/>
    <lineage>
        <taxon>Bacteria</taxon>
        <taxon>Bacillati</taxon>
        <taxon>Bacillota</taxon>
        <taxon>Clostridia</taxon>
        <taxon>Lachnospirales</taxon>
        <taxon>Lachnospiraceae</taxon>
        <taxon>Hungatella</taxon>
    </lineage>
</organism>